<dbReference type="GO" id="GO:0005524">
    <property type="term" value="F:ATP binding"/>
    <property type="evidence" value="ECO:0007669"/>
    <property type="project" value="UniProtKB-KW"/>
</dbReference>
<comment type="caution">
    <text evidence="16">The sequence shown here is derived from an EMBL/GenBank/DDBJ whole genome shotgun (WGS) entry which is preliminary data.</text>
</comment>
<evidence type="ECO:0000256" key="2">
    <source>
        <dbReference type="ARBA" id="ARBA00022692"/>
    </source>
</evidence>
<evidence type="ECO:0000256" key="12">
    <source>
        <dbReference type="SAM" id="MobiDB-lite"/>
    </source>
</evidence>
<keyword evidence="5" id="KW-0547">Nucleotide-binding</keyword>
<keyword evidence="6" id="KW-0067">ATP-binding</keyword>
<dbReference type="Gene3D" id="1.10.510.10">
    <property type="entry name" value="Transferase(Phosphotransferase) domain 1"/>
    <property type="match status" value="1"/>
</dbReference>
<feature type="region of interest" description="Disordered" evidence="12">
    <location>
        <begin position="273"/>
        <end position="344"/>
    </location>
</feature>
<dbReference type="GO" id="GO:0004672">
    <property type="term" value="F:protein kinase activity"/>
    <property type="evidence" value="ECO:0007669"/>
    <property type="project" value="InterPro"/>
</dbReference>
<dbReference type="Gene3D" id="3.80.10.10">
    <property type="entry name" value="Ribonuclease Inhibitor"/>
    <property type="match status" value="2"/>
</dbReference>
<evidence type="ECO:0000256" key="7">
    <source>
        <dbReference type="ARBA" id="ARBA00022989"/>
    </source>
</evidence>
<dbReference type="Pfam" id="PF08263">
    <property type="entry name" value="LRRNT_2"/>
    <property type="match status" value="1"/>
</dbReference>
<feature type="domain" description="Protein kinase" evidence="15">
    <location>
        <begin position="413"/>
        <end position="716"/>
    </location>
</feature>
<evidence type="ECO:0000256" key="10">
    <source>
        <dbReference type="ARBA" id="ARBA00023180"/>
    </source>
</evidence>
<dbReference type="AlphaFoldDB" id="A0A9D4U3T6"/>
<dbReference type="EMBL" id="JABFUD020000023">
    <property type="protein sequence ID" value="KAI5060887.1"/>
    <property type="molecule type" value="Genomic_DNA"/>
</dbReference>
<dbReference type="Proteomes" id="UP000886520">
    <property type="component" value="Chromosome 23"/>
</dbReference>
<dbReference type="SUPFAM" id="SSF52058">
    <property type="entry name" value="L domain-like"/>
    <property type="match status" value="1"/>
</dbReference>
<dbReference type="PANTHER" id="PTHR46084">
    <property type="entry name" value="PROTEIN MALE DISCOVERER 2"/>
    <property type="match status" value="1"/>
</dbReference>
<dbReference type="InterPro" id="IPR011009">
    <property type="entry name" value="Kinase-like_dom_sf"/>
</dbReference>
<dbReference type="Pfam" id="PF13855">
    <property type="entry name" value="LRR_8"/>
    <property type="match status" value="1"/>
</dbReference>
<keyword evidence="10" id="KW-0325">Glycoprotein</keyword>
<dbReference type="InterPro" id="IPR032675">
    <property type="entry name" value="LRR_dom_sf"/>
</dbReference>
<dbReference type="Pfam" id="PF07714">
    <property type="entry name" value="PK_Tyr_Ser-Thr"/>
    <property type="match status" value="1"/>
</dbReference>
<evidence type="ECO:0000313" key="16">
    <source>
        <dbReference type="EMBL" id="KAI5060887.1"/>
    </source>
</evidence>
<evidence type="ECO:0000256" key="13">
    <source>
        <dbReference type="SAM" id="Phobius"/>
    </source>
</evidence>
<dbReference type="InterPro" id="IPR000719">
    <property type="entry name" value="Prot_kinase_dom"/>
</dbReference>
<comment type="subcellular location">
    <subcellularLocation>
        <location evidence="11">Endomembrane system</location>
        <topology evidence="11">Single-pass type I membrane protein</topology>
    </subcellularLocation>
</comment>
<feature type="compositionally biased region" description="Low complexity" evidence="12">
    <location>
        <begin position="326"/>
        <end position="344"/>
    </location>
</feature>
<keyword evidence="2 13" id="KW-0812">Transmembrane</keyword>
<dbReference type="InterPro" id="IPR001611">
    <property type="entry name" value="Leu-rich_rpt"/>
</dbReference>
<protein>
    <recommendedName>
        <fullName evidence="15">Protein kinase domain-containing protein</fullName>
    </recommendedName>
</protein>
<sequence length="716" mass="78339">MGVFLLVAVQLLALLSSVASLSSDGWALLHFRSNIEDDSRRALVSWSVYDEDPCSWFGVSCESGKVTSLNLDGLSLRGTLSPELGKLVDLRELVLRGNKLTGVIPFQLGELGKLEVLDLAHNQFSGQLPEDLGNLSTLSRLYLENNNLEGVIPAELGELENLCELIISVNKLTGIIPGDLSIPSANSLFNDGDDFEIGICKLKYLQVADFSSNYFEGRVPLCLQRLPSASFTLNCLSREHLPHQRPVQECSQELYSVARRRLLQSDGVVTNQTITNVTEGPPLSISTGSPAPSPSEPVQKTTTSINSPASAPTSFDSPVPSPGMAPSPSSGSLTPPIVSSSSSSTRTSTVIGLVVVSTIVVCVAMAGVFMWLRYRRKSSAVRPWKGSMSGELHKGFTKGVPAFSRAELEAACEDFSNIIGSSPDIVLFKGTLPNADGIEIAVTSIRKSAKSWSSNSELIFWRKVECLSQMKHQNLVNLLGYCAEEEPFIRMLVFEYVPNGTVHEHLHNKDSEHLDWETRMRIIMGVANALDYMHHGFDSPVTHTKLDAKSVFLTEDFSPKVADFGVWKASKTHKDLKASSERSHDLGHDDLELSDRLIPHLETNIYEFGVFLLEMMTGRSSHSKELGSLTEWAWSSICPTGQAACIVDPSLQSYNAGELELVSRTAYDCLQSDTSRAFTMRQISLTLSSSLSSIKEPIVPKSSPLLWAELQILSQD</sequence>
<proteinExistence type="predicted"/>
<accession>A0A9D4U3T6</accession>
<evidence type="ECO:0000256" key="9">
    <source>
        <dbReference type="ARBA" id="ARBA00023170"/>
    </source>
</evidence>
<dbReference type="SUPFAM" id="SSF56112">
    <property type="entry name" value="Protein kinase-like (PK-like)"/>
    <property type="match status" value="1"/>
</dbReference>
<evidence type="ECO:0000256" key="3">
    <source>
        <dbReference type="ARBA" id="ARBA00022729"/>
    </source>
</evidence>
<keyword evidence="1" id="KW-0433">Leucine-rich repeat</keyword>
<feature type="transmembrane region" description="Helical" evidence="13">
    <location>
        <begin position="350"/>
        <end position="372"/>
    </location>
</feature>
<keyword evidence="8 13" id="KW-0472">Membrane</keyword>
<name>A0A9D4U3T6_ADICA</name>
<dbReference type="FunFam" id="3.80.10.10:FF:000101">
    <property type="entry name" value="LRR receptor-like serine/threonine-protein kinase ERECTA"/>
    <property type="match status" value="1"/>
</dbReference>
<evidence type="ECO:0000259" key="15">
    <source>
        <dbReference type="PROSITE" id="PS50011"/>
    </source>
</evidence>
<keyword evidence="17" id="KW-1185">Reference proteome</keyword>
<evidence type="ECO:0000256" key="11">
    <source>
        <dbReference type="ARBA" id="ARBA00046288"/>
    </source>
</evidence>
<evidence type="ECO:0000256" key="6">
    <source>
        <dbReference type="ARBA" id="ARBA00022840"/>
    </source>
</evidence>
<keyword evidence="4" id="KW-0677">Repeat</keyword>
<dbReference type="Gene3D" id="3.30.200.20">
    <property type="entry name" value="Phosphorylase Kinase, domain 1"/>
    <property type="match status" value="1"/>
</dbReference>
<dbReference type="GO" id="GO:0012505">
    <property type="term" value="C:endomembrane system"/>
    <property type="evidence" value="ECO:0007669"/>
    <property type="project" value="UniProtKB-SubCell"/>
</dbReference>
<gene>
    <name evidence="16" type="ORF">GOP47_0023392</name>
</gene>
<feature type="signal peptide" evidence="14">
    <location>
        <begin position="1"/>
        <end position="20"/>
    </location>
</feature>
<reference evidence="16" key="1">
    <citation type="submission" date="2021-01" db="EMBL/GenBank/DDBJ databases">
        <title>Adiantum capillus-veneris genome.</title>
        <authorList>
            <person name="Fang Y."/>
            <person name="Liao Q."/>
        </authorList>
    </citation>
    <scope>NUCLEOTIDE SEQUENCE</scope>
    <source>
        <strain evidence="16">H3</strain>
        <tissue evidence="16">Leaf</tissue>
    </source>
</reference>
<dbReference type="OrthoDB" id="291737at2759"/>
<evidence type="ECO:0000256" key="5">
    <source>
        <dbReference type="ARBA" id="ARBA00022741"/>
    </source>
</evidence>
<feature type="chain" id="PRO_5038382549" description="Protein kinase domain-containing protein" evidence="14">
    <location>
        <begin position="21"/>
        <end position="716"/>
    </location>
</feature>
<evidence type="ECO:0000256" key="14">
    <source>
        <dbReference type="SAM" id="SignalP"/>
    </source>
</evidence>
<dbReference type="InterPro" id="IPR013210">
    <property type="entry name" value="LRR_N_plant-typ"/>
</dbReference>
<dbReference type="FunFam" id="3.30.200.20:FF:000489">
    <property type="entry name" value="Inactive receptor-like serine/threonine-protein kinase"/>
    <property type="match status" value="1"/>
</dbReference>
<keyword evidence="9" id="KW-0675">Receptor</keyword>
<dbReference type="PROSITE" id="PS50011">
    <property type="entry name" value="PROTEIN_KINASE_DOM"/>
    <property type="match status" value="1"/>
</dbReference>
<organism evidence="16 17">
    <name type="scientific">Adiantum capillus-veneris</name>
    <name type="common">Maidenhair fern</name>
    <dbReference type="NCBI Taxonomy" id="13818"/>
    <lineage>
        <taxon>Eukaryota</taxon>
        <taxon>Viridiplantae</taxon>
        <taxon>Streptophyta</taxon>
        <taxon>Embryophyta</taxon>
        <taxon>Tracheophyta</taxon>
        <taxon>Polypodiopsida</taxon>
        <taxon>Polypodiidae</taxon>
        <taxon>Polypodiales</taxon>
        <taxon>Pteridineae</taxon>
        <taxon>Pteridaceae</taxon>
        <taxon>Vittarioideae</taxon>
        <taxon>Adiantum</taxon>
    </lineage>
</organism>
<dbReference type="InterPro" id="IPR001245">
    <property type="entry name" value="Ser-Thr/Tyr_kinase_cat_dom"/>
</dbReference>
<evidence type="ECO:0000313" key="17">
    <source>
        <dbReference type="Proteomes" id="UP000886520"/>
    </source>
</evidence>
<evidence type="ECO:0000256" key="8">
    <source>
        <dbReference type="ARBA" id="ARBA00023136"/>
    </source>
</evidence>
<feature type="compositionally biased region" description="Polar residues" evidence="12">
    <location>
        <begin position="273"/>
        <end position="316"/>
    </location>
</feature>
<keyword evidence="7 13" id="KW-1133">Transmembrane helix</keyword>
<dbReference type="PANTHER" id="PTHR46084:SF14">
    <property type="entry name" value="PROTEIN KINASE DOMAIN-CONTAINING PROTEIN"/>
    <property type="match status" value="1"/>
</dbReference>
<keyword evidence="3 14" id="KW-0732">Signal</keyword>
<evidence type="ECO:0000256" key="4">
    <source>
        <dbReference type="ARBA" id="ARBA00022737"/>
    </source>
</evidence>
<evidence type="ECO:0000256" key="1">
    <source>
        <dbReference type="ARBA" id="ARBA00022614"/>
    </source>
</evidence>